<dbReference type="RefSeq" id="WP_171608974.1">
    <property type="nucleotide sequence ID" value="NZ_WHPF01000012.1"/>
</dbReference>
<keyword evidence="1" id="KW-0732">Signal</keyword>
<dbReference type="AlphaFoldDB" id="A0A8J8FGK5"/>
<accession>A0A8J8FGK5</accession>
<evidence type="ECO:0000313" key="3">
    <source>
        <dbReference type="Proteomes" id="UP000598971"/>
    </source>
</evidence>
<feature type="chain" id="PRO_5035329733" description="Cell division protein FtsQ" evidence="1">
    <location>
        <begin position="25"/>
        <end position="334"/>
    </location>
</feature>
<dbReference type="EMBL" id="WHPF01000012">
    <property type="protein sequence ID" value="NNV57027.1"/>
    <property type="molecule type" value="Genomic_DNA"/>
</dbReference>
<keyword evidence="3" id="KW-1185">Reference proteome</keyword>
<dbReference type="Proteomes" id="UP000598971">
    <property type="component" value="Unassembled WGS sequence"/>
</dbReference>
<reference evidence="2" key="1">
    <citation type="submission" date="2019-10" db="EMBL/GenBank/DDBJ databases">
        <title>Draft genome sequence of Panacibacter sp. KCS-6.</title>
        <authorList>
            <person name="Yim K.J."/>
        </authorList>
    </citation>
    <scope>NUCLEOTIDE SEQUENCE</scope>
    <source>
        <strain evidence="2">KCS-6</strain>
    </source>
</reference>
<feature type="signal peptide" evidence="1">
    <location>
        <begin position="1"/>
        <end position="24"/>
    </location>
</feature>
<protein>
    <recommendedName>
        <fullName evidence="4">Cell division protein FtsQ</fullName>
    </recommendedName>
</protein>
<evidence type="ECO:0000256" key="1">
    <source>
        <dbReference type="SAM" id="SignalP"/>
    </source>
</evidence>
<name>A0A8J8FGK5_9BACT</name>
<evidence type="ECO:0000313" key="2">
    <source>
        <dbReference type="EMBL" id="NNV57027.1"/>
    </source>
</evidence>
<comment type="caution">
    <text evidence="2">The sequence shown here is derived from an EMBL/GenBank/DDBJ whole genome shotgun (WGS) entry which is preliminary data.</text>
</comment>
<evidence type="ECO:0008006" key="4">
    <source>
        <dbReference type="Google" id="ProtNLM"/>
    </source>
</evidence>
<sequence>MWKKIVRITLWSLLAVATCTLLVAAIQKKDSAACTATEIEINGAHEHVFVNRNDVEHILKNFGAIKGAITSKIDLRNIEKQLSKNAWIRKADLFFDNNQVLHTVIEEREPLARIFTVLGTSFYIDTACARLPLSEALSARVPMFTSFPSDNKRLSVPDSLLLIDVKNIALKIQADSFLSAQIAQIDITPQGNYELSPVLGNQLIRIGDAQDLDTKFAKLKAFYQQVWSKTGFEKYAIIDVQYQNQVVATKKGAPVTIADTASAKMQMAAMEKRLEQLQKDTLYAAPVIKSLAVKTDTAKHLANNKKPIAKPVTIKKQVKPAAVKKQPKALLKKQ</sequence>
<organism evidence="2 3">
    <name type="scientific">Limnovirga soli</name>
    <dbReference type="NCBI Taxonomy" id="2656915"/>
    <lineage>
        <taxon>Bacteria</taxon>
        <taxon>Pseudomonadati</taxon>
        <taxon>Bacteroidota</taxon>
        <taxon>Chitinophagia</taxon>
        <taxon>Chitinophagales</taxon>
        <taxon>Chitinophagaceae</taxon>
        <taxon>Limnovirga</taxon>
    </lineage>
</organism>
<gene>
    <name evidence="2" type="ORF">GD597_16255</name>
</gene>
<proteinExistence type="predicted"/>